<organism evidence="1 2">
    <name type="scientific">Heterodera schachtii</name>
    <name type="common">Sugarbeet cyst nematode worm</name>
    <name type="synonym">Tylenchus schachtii</name>
    <dbReference type="NCBI Taxonomy" id="97005"/>
    <lineage>
        <taxon>Eukaryota</taxon>
        <taxon>Metazoa</taxon>
        <taxon>Ecdysozoa</taxon>
        <taxon>Nematoda</taxon>
        <taxon>Chromadorea</taxon>
        <taxon>Rhabditida</taxon>
        <taxon>Tylenchina</taxon>
        <taxon>Tylenchomorpha</taxon>
        <taxon>Tylenchoidea</taxon>
        <taxon>Heteroderidae</taxon>
        <taxon>Heteroderinae</taxon>
        <taxon>Heterodera</taxon>
    </lineage>
</organism>
<evidence type="ECO:0000313" key="2">
    <source>
        <dbReference type="Proteomes" id="UP001620645"/>
    </source>
</evidence>
<dbReference type="Proteomes" id="UP001620645">
    <property type="component" value="Unassembled WGS sequence"/>
</dbReference>
<evidence type="ECO:0000313" key="1">
    <source>
        <dbReference type="EMBL" id="KAL3075663.1"/>
    </source>
</evidence>
<reference evidence="1 2" key="1">
    <citation type="submission" date="2024-10" db="EMBL/GenBank/DDBJ databases">
        <authorList>
            <person name="Kim D."/>
        </authorList>
    </citation>
    <scope>NUCLEOTIDE SEQUENCE [LARGE SCALE GENOMIC DNA]</scope>
    <source>
        <strain evidence="1">Taebaek</strain>
    </source>
</reference>
<accession>A0ABD2IQS4</accession>
<protein>
    <submittedName>
        <fullName evidence="1">Uncharacterized protein</fullName>
    </submittedName>
</protein>
<comment type="caution">
    <text evidence="1">The sequence shown here is derived from an EMBL/GenBank/DDBJ whole genome shotgun (WGS) entry which is preliminary data.</text>
</comment>
<name>A0ABD2IQS4_HETSC</name>
<keyword evidence="2" id="KW-1185">Reference proteome</keyword>
<dbReference type="EMBL" id="JBICCN010000348">
    <property type="protein sequence ID" value="KAL3075663.1"/>
    <property type="molecule type" value="Genomic_DNA"/>
</dbReference>
<gene>
    <name evidence="1" type="ORF">niasHS_012493</name>
</gene>
<sequence>MGLTEAGIECQPNGVCRDIAGSTPESTVCSDKCYSCTYKKCCNKVYTSQYAKCSINGWRKKDTLAMCRSKLVQRRNGTRNFLKAIHAQKRAKNAWPIKRETTKASAGKKNLRKDPRQALLWQLRSPASSFCCDLTDQKQNWGDQTTTNSQRFDGTD</sequence>
<dbReference type="AlphaFoldDB" id="A0ABD2IQS4"/>
<proteinExistence type="predicted"/>